<gene>
    <name evidence="5" type="ORF">D0Z07_5019</name>
</gene>
<sequence length="388" mass="43991">MDIKPFKVSIPSSELVQLHEKLLLTRLPKAVSGTNWTPDSKHVTVGFLEAVLKTWLTTYSWKDTENKLNSLPQFITTIPLDGFGDLTIQFVHSPSNASLKGQRSIPLLFLHGWPGSILEVSKALPLFNEKGFDVVAPALPGWLSSTLPTGNGFKVRHHAEIAHKLMLKLGYDEYVLQGGDWGGQIAPTLAIHPEPTFAPEETQDREAKGYTPFEENSLSRFREFKKHGTAYVEIQQAKPLTLGVGLHDSPMGLLAWIADKILDWSDSFPRNPKGYKWTNEELITWTLLHYFGDLGPIGPFHMYVANRLESEDGEWEWKGMKYVQVLTGVSALRWENEMVPRAWAEREAKVVWWREHERGGHFAVYEMPEEMVQDVVDFTCSIGIRRGV</sequence>
<dbReference type="Proteomes" id="UP000785200">
    <property type="component" value="Unassembled WGS sequence"/>
</dbReference>
<comment type="caution">
    <text evidence="5">The sequence shown here is derived from an EMBL/GenBank/DDBJ whole genome shotgun (WGS) entry which is preliminary data.</text>
</comment>
<dbReference type="PRINTS" id="PR00412">
    <property type="entry name" value="EPOXHYDRLASE"/>
</dbReference>
<dbReference type="Gene3D" id="3.40.50.1820">
    <property type="entry name" value="alpha/beta hydrolase"/>
    <property type="match status" value="1"/>
</dbReference>
<dbReference type="PANTHER" id="PTHR21661:SF35">
    <property type="entry name" value="EPOXIDE HYDROLASE"/>
    <property type="match status" value="1"/>
</dbReference>
<comment type="similarity">
    <text evidence="1">Belongs to the peptidase S33 family.</text>
</comment>
<dbReference type="Pfam" id="PF06441">
    <property type="entry name" value="EHN"/>
    <property type="match status" value="1"/>
</dbReference>
<dbReference type="PANTHER" id="PTHR21661">
    <property type="entry name" value="EPOXIDE HYDROLASE 1-RELATED"/>
    <property type="match status" value="1"/>
</dbReference>
<feature type="domain" description="Epoxide hydrolase N-terminal" evidence="4">
    <location>
        <begin position="3"/>
        <end position="120"/>
    </location>
</feature>
<dbReference type="SUPFAM" id="SSF53474">
    <property type="entry name" value="alpha/beta-Hydrolases"/>
    <property type="match status" value="1"/>
</dbReference>
<protein>
    <submittedName>
        <fullName evidence="5">Epoxide Hydratase</fullName>
    </submittedName>
</protein>
<keyword evidence="2" id="KW-0058">Aromatic hydrocarbons catabolism</keyword>
<dbReference type="AlphaFoldDB" id="A0A9P6VJD0"/>
<dbReference type="EMBL" id="VNKQ01000009">
    <property type="protein sequence ID" value="KAG0648757.1"/>
    <property type="molecule type" value="Genomic_DNA"/>
</dbReference>
<proteinExistence type="inferred from homology"/>
<evidence type="ECO:0000259" key="4">
    <source>
        <dbReference type="Pfam" id="PF06441"/>
    </source>
</evidence>
<evidence type="ECO:0000313" key="6">
    <source>
        <dbReference type="Proteomes" id="UP000785200"/>
    </source>
</evidence>
<dbReference type="OrthoDB" id="7130006at2759"/>
<evidence type="ECO:0000256" key="3">
    <source>
        <dbReference type="ARBA" id="ARBA00022801"/>
    </source>
</evidence>
<evidence type="ECO:0000256" key="2">
    <source>
        <dbReference type="ARBA" id="ARBA00022797"/>
    </source>
</evidence>
<keyword evidence="6" id="KW-1185">Reference proteome</keyword>
<reference evidence="5" key="1">
    <citation type="submission" date="2019-07" db="EMBL/GenBank/DDBJ databases">
        <title>Hyphodiscus hymeniophilus genome sequencing and assembly.</title>
        <authorList>
            <person name="Kramer G."/>
            <person name="Nodwell J."/>
        </authorList>
    </citation>
    <scope>NUCLEOTIDE SEQUENCE</scope>
    <source>
        <strain evidence="5">ATCC 34498</strain>
    </source>
</reference>
<dbReference type="InterPro" id="IPR000639">
    <property type="entry name" value="Epox_hydrolase-like"/>
</dbReference>
<keyword evidence="3" id="KW-0378">Hydrolase</keyword>
<accession>A0A9P6VJD0</accession>
<evidence type="ECO:0000313" key="5">
    <source>
        <dbReference type="EMBL" id="KAG0648757.1"/>
    </source>
</evidence>
<dbReference type="InterPro" id="IPR010497">
    <property type="entry name" value="Epoxide_hydro_N"/>
</dbReference>
<dbReference type="GO" id="GO:0004301">
    <property type="term" value="F:epoxide hydrolase activity"/>
    <property type="evidence" value="ECO:0007669"/>
    <property type="project" value="TreeGrafter"/>
</dbReference>
<dbReference type="GO" id="GO:0097176">
    <property type="term" value="P:epoxide metabolic process"/>
    <property type="evidence" value="ECO:0007669"/>
    <property type="project" value="TreeGrafter"/>
</dbReference>
<dbReference type="InterPro" id="IPR016292">
    <property type="entry name" value="Epoxide_hydrolase"/>
</dbReference>
<dbReference type="PIRSF" id="PIRSF001112">
    <property type="entry name" value="Epoxide_hydrolase"/>
    <property type="match status" value="1"/>
</dbReference>
<dbReference type="InterPro" id="IPR029058">
    <property type="entry name" value="AB_hydrolase_fold"/>
</dbReference>
<name>A0A9P6VJD0_9HELO</name>
<evidence type="ECO:0000256" key="1">
    <source>
        <dbReference type="ARBA" id="ARBA00010088"/>
    </source>
</evidence>
<organism evidence="5 6">
    <name type="scientific">Hyphodiscus hymeniophilus</name>
    <dbReference type="NCBI Taxonomy" id="353542"/>
    <lineage>
        <taxon>Eukaryota</taxon>
        <taxon>Fungi</taxon>
        <taxon>Dikarya</taxon>
        <taxon>Ascomycota</taxon>
        <taxon>Pezizomycotina</taxon>
        <taxon>Leotiomycetes</taxon>
        <taxon>Helotiales</taxon>
        <taxon>Hyphodiscaceae</taxon>
        <taxon>Hyphodiscus</taxon>
    </lineage>
</organism>